<dbReference type="InterPro" id="IPR013128">
    <property type="entry name" value="Peptidase_C1A"/>
</dbReference>
<dbReference type="SUPFAM" id="SSF54001">
    <property type="entry name" value="Cysteine proteinases"/>
    <property type="match status" value="1"/>
</dbReference>
<dbReference type="EMBL" id="CATOUU010000981">
    <property type="protein sequence ID" value="CAI9964729.1"/>
    <property type="molecule type" value="Genomic_DNA"/>
</dbReference>
<proteinExistence type="inferred from homology"/>
<gene>
    <name evidence="4" type="ORF">HINF_LOCUS41359</name>
    <name evidence="3" type="ORF">HINF_LOCUS52374</name>
</gene>
<sequence length="96" mass="11147">MKCNKHLSKAQQHPITAVFNVYEDFMFYTGGIYEHVYGQILDYHRAEVVGYDEEGGVEYWKIKFSFGPDFGEKGYVKIAKGQNECQIENYAISYDV</sequence>
<dbReference type="EMBL" id="CAXDID020000165">
    <property type="protein sequence ID" value="CAL6045771.1"/>
    <property type="molecule type" value="Genomic_DNA"/>
</dbReference>
<evidence type="ECO:0000313" key="4">
    <source>
        <dbReference type="EMBL" id="CAL6045771.1"/>
    </source>
</evidence>
<evidence type="ECO:0000259" key="2">
    <source>
        <dbReference type="Pfam" id="PF00112"/>
    </source>
</evidence>
<keyword evidence="5" id="KW-1185">Reference proteome</keyword>
<accession>A0AA86R2T1</accession>
<dbReference type="InterPro" id="IPR000668">
    <property type="entry name" value="Peptidase_C1A_C"/>
</dbReference>
<dbReference type="InterPro" id="IPR038765">
    <property type="entry name" value="Papain-like_cys_pep_sf"/>
</dbReference>
<dbReference type="Pfam" id="PF00112">
    <property type="entry name" value="Peptidase_C1"/>
    <property type="match status" value="1"/>
</dbReference>
<reference evidence="4 5" key="2">
    <citation type="submission" date="2024-07" db="EMBL/GenBank/DDBJ databases">
        <authorList>
            <person name="Akdeniz Z."/>
        </authorList>
    </citation>
    <scope>NUCLEOTIDE SEQUENCE [LARGE SCALE GENOMIC DNA]</scope>
</reference>
<evidence type="ECO:0000256" key="1">
    <source>
        <dbReference type="ARBA" id="ARBA00008455"/>
    </source>
</evidence>
<comment type="similarity">
    <text evidence="1">Belongs to the peptidase C1 family.</text>
</comment>
<comment type="caution">
    <text evidence="3">The sequence shown here is derived from an EMBL/GenBank/DDBJ whole genome shotgun (WGS) entry which is preliminary data.</text>
</comment>
<dbReference type="AlphaFoldDB" id="A0AA86R2T1"/>
<evidence type="ECO:0000313" key="5">
    <source>
        <dbReference type="Proteomes" id="UP001642409"/>
    </source>
</evidence>
<protein>
    <submittedName>
        <fullName evidence="3">Cathepsin B</fullName>
    </submittedName>
    <submittedName>
        <fullName evidence="4">Cathepsin_B</fullName>
    </submittedName>
</protein>
<organism evidence="3">
    <name type="scientific">Hexamita inflata</name>
    <dbReference type="NCBI Taxonomy" id="28002"/>
    <lineage>
        <taxon>Eukaryota</taxon>
        <taxon>Metamonada</taxon>
        <taxon>Diplomonadida</taxon>
        <taxon>Hexamitidae</taxon>
        <taxon>Hexamitinae</taxon>
        <taxon>Hexamita</taxon>
    </lineage>
</organism>
<name>A0AA86R2T1_9EUKA</name>
<dbReference type="Proteomes" id="UP001642409">
    <property type="component" value="Unassembled WGS sequence"/>
</dbReference>
<dbReference type="Gene3D" id="3.90.70.10">
    <property type="entry name" value="Cysteine proteinases"/>
    <property type="match status" value="1"/>
</dbReference>
<reference evidence="3" key="1">
    <citation type="submission" date="2023-06" db="EMBL/GenBank/DDBJ databases">
        <authorList>
            <person name="Kurt Z."/>
        </authorList>
    </citation>
    <scope>NUCLEOTIDE SEQUENCE</scope>
</reference>
<feature type="domain" description="Peptidase C1A papain C-terminal" evidence="2">
    <location>
        <begin position="10"/>
        <end position="92"/>
    </location>
</feature>
<evidence type="ECO:0000313" key="3">
    <source>
        <dbReference type="EMBL" id="CAI9964729.1"/>
    </source>
</evidence>
<dbReference type="GO" id="GO:0008234">
    <property type="term" value="F:cysteine-type peptidase activity"/>
    <property type="evidence" value="ECO:0007669"/>
    <property type="project" value="InterPro"/>
</dbReference>
<dbReference type="GO" id="GO:0006508">
    <property type="term" value="P:proteolysis"/>
    <property type="evidence" value="ECO:0007669"/>
    <property type="project" value="InterPro"/>
</dbReference>
<dbReference type="PANTHER" id="PTHR12411">
    <property type="entry name" value="CYSTEINE PROTEASE FAMILY C1-RELATED"/>
    <property type="match status" value="1"/>
</dbReference>